<feature type="signal peptide" evidence="1">
    <location>
        <begin position="1"/>
        <end position="22"/>
    </location>
</feature>
<name>A0A1W0WT05_HYPEX</name>
<reference evidence="3" key="1">
    <citation type="submission" date="2017-01" db="EMBL/GenBank/DDBJ databases">
        <title>Comparative genomics of anhydrobiosis in the tardigrade Hypsibius dujardini.</title>
        <authorList>
            <person name="Yoshida Y."/>
            <person name="Koutsovoulos G."/>
            <person name="Laetsch D."/>
            <person name="Stevens L."/>
            <person name="Kumar S."/>
            <person name="Horikawa D."/>
            <person name="Ishino K."/>
            <person name="Komine S."/>
            <person name="Tomita M."/>
            <person name="Blaxter M."/>
            <person name="Arakawa K."/>
        </authorList>
    </citation>
    <scope>NUCLEOTIDE SEQUENCE [LARGE SCALE GENOMIC DNA]</scope>
    <source>
        <strain evidence="3">Z151</strain>
    </source>
</reference>
<gene>
    <name evidence="2" type="ORF">BV898_07542</name>
</gene>
<dbReference type="PANTHER" id="PTHR22933:SF18">
    <property type="match status" value="1"/>
</dbReference>
<feature type="chain" id="PRO_5012393364" evidence="1">
    <location>
        <begin position="23"/>
        <end position="442"/>
    </location>
</feature>
<sequence length="442" mass="47540">MMNPLGLLCAVMCCGYAAGSAAGPLKLKNSDQIRKRSGNVPVKPAKIPARLLATPQGSLPLPKALGVTKTARLTSAEKALRRTKTVPARLAVLNPTQFAGVKELSSRRQTLTRSFPPLVEGGAPPIQNPLVWDALLVLKGSGPHVLSSIDFTHPPSVPPFDCNSVHQPGFYADVNLDCRVYHRCDIRGGLTTYLVSSSPTVVFNQITLTPDWYYNVDCSKSADFFDYSNARLYHRNWPLFDDSLGFTIEPSQIDGLEVNTPVNTPGERVIDHASDGTPITGYAASIDSITINVVAGTNYPITCSATLATVTADDPNDLTIYDSIPANVISRLGDDETIPHHNDPVASTSQLRYIAVEPSTGRVIIDAQVLNGTDPEDTPTAFILCASSGFMRQTYNILCTDSVGRESNTVQITIRYPVCRPRLKIGCDVTTCAGVPPTSAQA</sequence>
<evidence type="ECO:0000313" key="2">
    <source>
        <dbReference type="EMBL" id="OQV18339.1"/>
    </source>
</evidence>
<evidence type="ECO:0000313" key="3">
    <source>
        <dbReference type="Proteomes" id="UP000192578"/>
    </source>
</evidence>
<dbReference type="InterPro" id="IPR052976">
    <property type="entry name" value="Scoloptoxin-like"/>
</dbReference>
<comment type="caution">
    <text evidence="2">The sequence shown here is derived from an EMBL/GenBank/DDBJ whole genome shotgun (WGS) entry which is preliminary data.</text>
</comment>
<keyword evidence="1" id="KW-0732">Signal</keyword>
<dbReference type="Proteomes" id="UP000192578">
    <property type="component" value="Unassembled WGS sequence"/>
</dbReference>
<organism evidence="2 3">
    <name type="scientific">Hypsibius exemplaris</name>
    <name type="common">Freshwater tardigrade</name>
    <dbReference type="NCBI Taxonomy" id="2072580"/>
    <lineage>
        <taxon>Eukaryota</taxon>
        <taxon>Metazoa</taxon>
        <taxon>Ecdysozoa</taxon>
        <taxon>Tardigrada</taxon>
        <taxon>Eutardigrada</taxon>
        <taxon>Parachela</taxon>
        <taxon>Hypsibioidea</taxon>
        <taxon>Hypsibiidae</taxon>
        <taxon>Hypsibius</taxon>
    </lineage>
</organism>
<dbReference type="AlphaFoldDB" id="A0A1W0WT05"/>
<accession>A0A1W0WT05</accession>
<dbReference type="PANTHER" id="PTHR22933">
    <property type="entry name" value="FI18007P1-RELATED"/>
    <property type="match status" value="1"/>
</dbReference>
<dbReference type="EMBL" id="MTYJ01000050">
    <property type="protein sequence ID" value="OQV18339.1"/>
    <property type="molecule type" value="Genomic_DNA"/>
</dbReference>
<proteinExistence type="predicted"/>
<evidence type="ECO:0000256" key="1">
    <source>
        <dbReference type="SAM" id="SignalP"/>
    </source>
</evidence>
<protein>
    <submittedName>
        <fullName evidence="2">Uncharacterized protein</fullName>
    </submittedName>
</protein>
<keyword evidence="3" id="KW-1185">Reference proteome</keyword>